<reference evidence="1" key="1">
    <citation type="submission" date="2021-06" db="EMBL/GenBank/DDBJ databases">
        <authorList>
            <person name="Kallberg Y."/>
            <person name="Tangrot J."/>
            <person name="Rosling A."/>
        </authorList>
    </citation>
    <scope>NUCLEOTIDE SEQUENCE</scope>
    <source>
        <strain evidence="1">MA453B</strain>
    </source>
</reference>
<organism evidence="1 2">
    <name type="scientific">Dentiscutata erythropus</name>
    <dbReference type="NCBI Taxonomy" id="1348616"/>
    <lineage>
        <taxon>Eukaryota</taxon>
        <taxon>Fungi</taxon>
        <taxon>Fungi incertae sedis</taxon>
        <taxon>Mucoromycota</taxon>
        <taxon>Glomeromycotina</taxon>
        <taxon>Glomeromycetes</taxon>
        <taxon>Diversisporales</taxon>
        <taxon>Gigasporaceae</taxon>
        <taxon>Dentiscutata</taxon>
    </lineage>
</organism>
<evidence type="ECO:0000313" key="2">
    <source>
        <dbReference type="Proteomes" id="UP000789405"/>
    </source>
</evidence>
<dbReference type="Proteomes" id="UP000789405">
    <property type="component" value="Unassembled WGS sequence"/>
</dbReference>
<name>A0A9N9JMU1_9GLOM</name>
<keyword evidence="2" id="KW-1185">Reference proteome</keyword>
<gene>
    <name evidence="1" type="ORF">DERYTH_LOCUS20846</name>
</gene>
<dbReference type="AlphaFoldDB" id="A0A9N9JMU1"/>
<evidence type="ECO:0000313" key="1">
    <source>
        <dbReference type="EMBL" id="CAG8788161.1"/>
    </source>
</evidence>
<accession>A0A9N9JMU1</accession>
<sequence length="126" mass="14932">KLDDHQIVEIVLAENLEYEQGDPDNLDEEPPHISAPEGLNGLKNFILFAEQQMGSDFDRNNLKIFRTQDYEYSSNNKYLFSEEDFLNNEDFNNEGLYDENLDNEDFYNEDSYNEGFDNENLYDENF</sequence>
<dbReference type="EMBL" id="CAJVPY010025381">
    <property type="protein sequence ID" value="CAG8788161.1"/>
    <property type="molecule type" value="Genomic_DNA"/>
</dbReference>
<protein>
    <submittedName>
        <fullName evidence="1">5029_t:CDS:1</fullName>
    </submittedName>
</protein>
<comment type="caution">
    <text evidence="1">The sequence shown here is derived from an EMBL/GenBank/DDBJ whole genome shotgun (WGS) entry which is preliminary data.</text>
</comment>
<feature type="non-terminal residue" evidence="1">
    <location>
        <position position="1"/>
    </location>
</feature>
<dbReference type="OrthoDB" id="10601741at2759"/>
<proteinExistence type="predicted"/>